<dbReference type="SMART" id="SM00448">
    <property type="entry name" value="REC"/>
    <property type="match status" value="1"/>
</dbReference>
<dbReference type="CDD" id="cd00156">
    <property type="entry name" value="REC"/>
    <property type="match status" value="1"/>
</dbReference>
<feature type="region of interest" description="Disordered" evidence="1">
    <location>
        <begin position="171"/>
        <end position="192"/>
    </location>
</feature>
<evidence type="ECO:0000313" key="3">
    <source>
        <dbReference type="EMBL" id="VAV87750.1"/>
    </source>
</evidence>
<dbReference type="InterPro" id="IPR011006">
    <property type="entry name" value="CheY-like_superfamily"/>
</dbReference>
<feature type="domain" description="Response regulatory" evidence="2">
    <location>
        <begin position="16"/>
        <end position="135"/>
    </location>
</feature>
<dbReference type="AlphaFoldDB" id="A0A3B0R3A3"/>
<gene>
    <name evidence="3" type="ORF">MNBD_ALPHA06-712</name>
</gene>
<accession>A0A3B0R3A3</accession>
<name>A0A3B0R3A3_9ZZZZ</name>
<dbReference type="EMBL" id="UOEE01000047">
    <property type="protein sequence ID" value="VAV87750.1"/>
    <property type="molecule type" value="Genomic_DNA"/>
</dbReference>
<dbReference type="GO" id="GO:0000160">
    <property type="term" value="P:phosphorelay signal transduction system"/>
    <property type="evidence" value="ECO:0007669"/>
    <property type="project" value="InterPro"/>
</dbReference>
<sequence length="192" mass="21551">MISEAMEYNSNIKRMDVMILDPDVVSRGNLGALIRDFGCYLVRPFEDPEKAIVSIVAKPPAVVLCNFDPDGRFAATLLSHIRRHRIDVIASTPIILVSRKLDRQMMSVGLQAGATQFLANPVVPSDLMDKLVFVLKDQREMVRKEGRLTYLAAHRKLPKNPPKSVNVIEFPAEEPTKTPMIPDDDDDDILEL</sequence>
<dbReference type="SUPFAM" id="SSF52172">
    <property type="entry name" value="CheY-like"/>
    <property type="match status" value="1"/>
</dbReference>
<feature type="compositionally biased region" description="Acidic residues" evidence="1">
    <location>
        <begin position="182"/>
        <end position="192"/>
    </location>
</feature>
<dbReference type="PROSITE" id="PS50110">
    <property type="entry name" value="RESPONSE_REGULATORY"/>
    <property type="match status" value="1"/>
</dbReference>
<evidence type="ECO:0000256" key="1">
    <source>
        <dbReference type="SAM" id="MobiDB-lite"/>
    </source>
</evidence>
<reference evidence="3" key="1">
    <citation type="submission" date="2018-06" db="EMBL/GenBank/DDBJ databases">
        <authorList>
            <person name="Zhirakovskaya E."/>
        </authorList>
    </citation>
    <scope>NUCLEOTIDE SEQUENCE</scope>
</reference>
<protein>
    <recommendedName>
        <fullName evidence="2">Response regulatory domain-containing protein</fullName>
    </recommendedName>
</protein>
<dbReference type="InterPro" id="IPR001789">
    <property type="entry name" value="Sig_transdc_resp-reg_receiver"/>
</dbReference>
<dbReference type="Gene3D" id="3.40.50.2300">
    <property type="match status" value="1"/>
</dbReference>
<proteinExistence type="predicted"/>
<organism evidence="3">
    <name type="scientific">hydrothermal vent metagenome</name>
    <dbReference type="NCBI Taxonomy" id="652676"/>
    <lineage>
        <taxon>unclassified sequences</taxon>
        <taxon>metagenomes</taxon>
        <taxon>ecological metagenomes</taxon>
    </lineage>
</organism>
<evidence type="ECO:0000259" key="2">
    <source>
        <dbReference type="PROSITE" id="PS50110"/>
    </source>
</evidence>
<dbReference type="Pfam" id="PF00072">
    <property type="entry name" value="Response_reg"/>
    <property type="match status" value="1"/>
</dbReference>